<gene>
    <name evidence="4" type="ORF">H257_11617</name>
</gene>
<dbReference type="OrthoDB" id="18302at2759"/>
<sequence>MMRRGLSLAPRAVLLPLSRQNLPHARASLFSSIPKVPAAAAAVPSHDVSAAIAQAMAEEEARKKRKPEHMPIRAVHLARKMDIVSLFQRLYTDRFKVSHYLYKDSIVLRLSATSDDRNAAWLSNLNLNMKPSTFPAMTPSAPPSSESSSSPSTTEVPSRRAKDKWVVYFDYGAVVFFNCDDSLTETLVKHAKKYCSDAFDIRGHDEELLLVTDPVQTTWSELKENNIRVQEIDHVNIQVIAGVLAQTVALEHYERQVDAILAEFEKLNTLVEKKGPQTALFGLTFLGTQSTEREQHRKLFQIVATNNTLLIDLVSKLRVIDRKRPGDAAWSHTRYHSMWETLLEEFELNERFNNLNFKLELIQHNTKFFLEVLSSHKGTRMEWYIIILIAAELAISAYELAMKLH</sequence>
<dbReference type="PANTHER" id="PTHR16255:SF6">
    <property type="entry name" value="PROTEIN RETARDED ROOT GROWTH-LIKE"/>
    <property type="match status" value="1"/>
</dbReference>
<feature type="region of interest" description="Disordered" evidence="2">
    <location>
        <begin position="133"/>
        <end position="156"/>
    </location>
</feature>
<dbReference type="PANTHER" id="PTHR16255">
    <property type="entry name" value="REQUIRED FOR MEIOTIC NUCLEAR DIVISION PROTEIN 1 HOMOLOG"/>
    <property type="match status" value="1"/>
</dbReference>
<reference evidence="4" key="1">
    <citation type="submission" date="2013-12" db="EMBL/GenBank/DDBJ databases">
        <title>The Genome Sequence of Aphanomyces astaci APO3.</title>
        <authorList>
            <consortium name="The Broad Institute Genomics Platform"/>
            <person name="Russ C."/>
            <person name="Tyler B."/>
            <person name="van West P."/>
            <person name="Dieguez-Uribeondo J."/>
            <person name="Young S.K."/>
            <person name="Zeng Q."/>
            <person name="Gargeya S."/>
            <person name="Fitzgerald M."/>
            <person name="Abouelleil A."/>
            <person name="Alvarado L."/>
            <person name="Chapman S.B."/>
            <person name="Gainer-Dewar J."/>
            <person name="Goldberg J."/>
            <person name="Griggs A."/>
            <person name="Gujja S."/>
            <person name="Hansen M."/>
            <person name="Howarth C."/>
            <person name="Imamovic A."/>
            <person name="Ireland A."/>
            <person name="Larimer J."/>
            <person name="McCowan C."/>
            <person name="Murphy C."/>
            <person name="Pearson M."/>
            <person name="Poon T.W."/>
            <person name="Priest M."/>
            <person name="Roberts A."/>
            <person name="Saif S."/>
            <person name="Shea T."/>
            <person name="Sykes S."/>
            <person name="Wortman J."/>
            <person name="Nusbaum C."/>
            <person name="Birren B."/>
        </authorList>
    </citation>
    <scope>NUCLEOTIDE SEQUENCE [LARGE SCALE GENOMIC DNA]</scope>
    <source>
        <strain evidence="4">APO3</strain>
    </source>
</reference>
<dbReference type="InterPro" id="IPR003734">
    <property type="entry name" value="DUF155"/>
</dbReference>
<dbReference type="AlphaFoldDB" id="W4G1A4"/>
<dbReference type="InterPro" id="IPR051624">
    <property type="entry name" value="RMD1/Sad1-interacting"/>
</dbReference>
<dbReference type="VEuPathDB" id="FungiDB:H257_11617"/>
<comment type="similarity">
    <text evidence="1">Belongs to the RMD1/sif2 family.</text>
</comment>
<dbReference type="RefSeq" id="XP_009836918.1">
    <property type="nucleotide sequence ID" value="XM_009838616.1"/>
</dbReference>
<evidence type="ECO:0000259" key="3">
    <source>
        <dbReference type="Pfam" id="PF02582"/>
    </source>
</evidence>
<name>W4G1A4_APHAT</name>
<dbReference type="GO" id="GO:0005739">
    <property type="term" value="C:mitochondrion"/>
    <property type="evidence" value="ECO:0007669"/>
    <property type="project" value="UniProtKB-ARBA"/>
</dbReference>
<protein>
    <recommendedName>
        <fullName evidence="3">DUF155 domain-containing protein</fullName>
    </recommendedName>
</protein>
<evidence type="ECO:0000256" key="1">
    <source>
        <dbReference type="ARBA" id="ARBA00008306"/>
    </source>
</evidence>
<proteinExistence type="inferred from homology"/>
<dbReference type="EMBL" id="KI913148">
    <property type="protein sequence ID" value="ETV73492.1"/>
    <property type="molecule type" value="Genomic_DNA"/>
</dbReference>
<dbReference type="GeneID" id="20813613"/>
<feature type="domain" description="DUF155" evidence="3">
    <location>
        <begin position="166"/>
        <end position="356"/>
    </location>
</feature>
<evidence type="ECO:0000256" key="2">
    <source>
        <dbReference type="SAM" id="MobiDB-lite"/>
    </source>
</evidence>
<accession>W4G1A4</accession>
<organism evidence="4">
    <name type="scientific">Aphanomyces astaci</name>
    <name type="common">Crayfish plague agent</name>
    <dbReference type="NCBI Taxonomy" id="112090"/>
    <lineage>
        <taxon>Eukaryota</taxon>
        <taxon>Sar</taxon>
        <taxon>Stramenopiles</taxon>
        <taxon>Oomycota</taxon>
        <taxon>Saprolegniomycetes</taxon>
        <taxon>Saprolegniales</taxon>
        <taxon>Verrucalvaceae</taxon>
        <taxon>Aphanomyces</taxon>
    </lineage>
</organism>
<dbReference type="Pfam" id="PF02582">
    <property type="entry name" value="DUF155"/>
    <property type="match status" value="1"/>
</dbReference>
<evidence type="ECO:0000313" key="4">
    <source>
        <dbReference type="EMBL" id="ETV73492.1"/>
    </source>
</evidence>